<dbReference type="GO" id="GO:0035269">
    <property type="term" value="P:protein O-linked glycosylation via mannose"/>
    <property type="evidence" value="ECO:0007669"/>
    <property type="project" value="TreeGrafter"/>
</dbReference>
<dbReference type="InterPro" id="IPR019734">
    <property type="entry name" value="TPR_rpt"/>
</dbReference>
<organism evidence="1 2">
    <name type="scientific">Pseudoteredinibacter isoporae</name>
    <dbReference type="NCBI Taxonomy" id="570281"/>
    <lineage>
        <taxon>Bacteria</taxon>
        <taxon>Pseudomonadati</taxon>
        <taxon>Pseudomonadota</taxon>
        <taxon>Gammaproteobacteria</taxon>
        <taxon>Cellvibrionales</taxon>
        <taxon>Cellvibrionaceae</taxon>
        <taxon>Pseudoteredinibacter</taxon>
    </lineage>
</organism>
<gene>
    <name evidence="1" type="ORF">HNR48_003910</name>
</gene>
<keyword evidence="2" id="KW-1185">Reference proteome</keyword>
<evidence type="ECO:0000313" key="1">
    <source>
        <dbReference type="EMBL" id="MBB6523596.1"/>
    </source>
</evidence>
<dbReference type="PANTHER" id="PTHR44216:SF3">
    <property type="entry name" value="PROTEIN O-MANNOSYL-TRANSFERASE TMTC2"/>
    <property type="match status" value="1"/>
</dbReference>
<name>A0A7X0JYI2_9GAMM</name>
<dbReference type="Gene3D" id="1.25.40.10">
    <property type="entry name" value="Tetratricopeptide repeat domain"/>
    <property type="match status" value="3"/>
</dbReference>
<dbReference type="Proteomes" id="UP000528457">
    <property type="component" value="Unassembled WGS sequence"/>
</dbReference>
<comment type="caution">
    <text evidence="1">The sequence shown here is derived from an EMBL/GenBank/DDBJ whole genome shotgun (WGS) entry which is preliminary data.</text>
</comment>
<sequence length="459" mass="51336">MLFFNTSIRARQFLNGLVFSLGLVVLSLPASADVKISLPEPNWAMSFKPLASGGSNPKLKTEEFPIIDAIRPLLDKKQYSRANTQLKEHWPSEPSAALLYVRAQVLTQLKQYSQAEKDYLKSIKLHGDYMLASQSLAGLALSQNQAGKARQYLAQTIALGGASADLFGQLGYLNLREHSAFSSVAAYQRAYALAPENKHWQKGLLMALSQSRSHLQANSLIDELLRDDPNNRELWLHKANAAIAAEQKNRALTAMEMAYRLGEKQKQNLQLLAQLNVQSGNISRAVHIAKQSPSLLKDYGYLGPMLEWLASHGHWNDLATLIQASKAQSKQYRSVDLSHWSLQRAKLAANKGQSKRQASLLQQALKHNPANGDAILDLAQLRIEQGQLSRADILLSRAASMDNSREAAWMKRAQVAYLQKRYKAAQGFLQNILKLDPSRRDLIANMDILQRLIRQQNTR</sequence>
<dbReference type="EMBL" id="JACHHT010000004">
    <property type="protein sequence ID" value="MBB6523596.1"/>
    <property type="molecule type" value="Genomic_DNA"/>
</dbReference>
<dbReference type="RefSeq" id="WP_166843391.1">
    <property type="nucleotide sequence ID" value="NZ_JAAONY010000004.1"/>
</dbReference>
<accession>A0A7X0JYI2</accession>
<dbReference type="PANTHER" id="PTHR44216">
    <property type="entry name" value="PROTEIN O-MANNOSYL-TRANSFERASE TMTC2"/>
    <property type="match status" value="1"/>
</dbReference>
<dbReference type="AlphaFoldDB" id="A0A7X0JYI2"/>
<dbReference type="SMART" id="SM00028">
    <property type="entry name" value="TPR"/>
    <property type="match status" value="4"/>
</dbReference>
<dbReference type="InParanoid" id="A0A7X0JYI2"/>
<evidence type="ECO:0000313" key="2">
    <source>
        <dbReference type="Proteomes" id="UP000528457"/>
    </source>
</evidence>
<dbReference type="SUPFAM" id="SSF48452">
    <property type="entry name" value="TPR-like"/>
    <property type="match status" value="2"/>
</dbReference>
<reference evidence="1 2" key="1">
    <citation type="submission" date="2020-08" db="EMBL/GenBank/DDBJ databases">
        <title>Genomic Encyclopedia of Type Strains, Phase IV (KMG-IV): sequencing the most valuable type-strain genomes for metagenomic binning, comparative biology and taxonomic classification.</title>
        <authorList>
            <person name="Goeker M."/>
        </authorList>
    </citation>
    <scope>NUCLEOTIDE SEQUENCE [LARGE SCALE GENOMIC DNA]</scope>
    <source>
        <strain evidence="1 2">DSM 22368</strain>
    </source>
</reference>
<dbReference type="Pfam" id="PF14559">
    <property type="entry name" value="TPR_19"/>
    <property type="match status" value="1"/>
</dbReference>
<dbReference type="InterPro" id="IPR052384">
    <property type="entry name" value="TMTC_O-mannosyltransferase"/>
</dbReference>
<dbReference type="InterPro" id="IPR011990">
    <property type="entry name" value="TPR-like_helical_dom_sf"/>
</dbReference>
<proteinExistence type="predicted"/>
<dbReference type="GO" id="GO:0000030">
    <property type="term" value="F:mannosyltransferase activity"/>
    <property type="evidence" value="ECO:0007669"/>
    <property type="project" value="TreeGrafter"/>
</dbReference>
<protein>
    <submittedName>
        <fullName evidence="1">Tetratricopeptide (TPR) repeat protein</fullName>
    </submittedName>
</protein>